<dbReference type="EMBL" id="LGTL01000020">
    <property type="protein sequence ID" value="KPA76513.1"/>
    <property type="molecule type" value="Genomic_DNA"/>
</dbReference>
<proteinExistence type="predicted"/>
<dbReference type="AlphaFoldDB" id="A0A0M9FUW7"/>
<reference evidence="2 3" key="1">
    <citation type="submission" date="2015-07" db="EMBL/GenBank/DDBJ databases">
        <title>High-quality genome of monoxenous trypanosomatid Leptomonas pyrrhocoris.</title>
        <authorList>
            <person name="Flegontov P."/>
            <person name="Butenko A."/>
            <person name="Firsov S."/>
            <person name="Vlcek C."/>
            <person name="Logacheva M.D."/>
            <person name="Field M."/>
            <person name="Filatov D."/>
            <person name="Flegontova O."/>
            <person name="Gerasimov E."/>
            <person name="Jackson A.P."/>
            <person name="Kelly S."/>
            <person name="Opperdoes F."/>
            <person name="O'Reilly A."/>
            <person name="Votypka J."/>
            <person name="Yurchenko V."/>
            <person name="Lukes J."/>
        </authorList>
    </citation>
    <scope>NUCLEOTIDE SEQUENCE [LARGE SCALE GENOMIC DNA]</scope>
    <source>
        <strain evidence="2">H10</strain>
    </source>
</reference>
<dbReference type="Proteomes" id="UP000037923">
    <property type="component" value="Unassembled WGS sequence"/>
</dbReference>
<dbReference type="GeneID" id="26908097"/>
<organism evidence="2 3">
    <name type="scientific">Leptomonas pyrrhocoris</name>
    <name type="common">Firebug parasite</name>
    <dbReference type="NCBI Taxonomy" id="157538"/>
    <lineage>
        <taxon>Eukaryota</taxon>
        <taxon>Discoba</taxon>
        <taxon>Euglenozoa</taxon>
        <taxon>Kinetoplastea</taxon>
        <taxon>Metakinetoplastina</taxon>
        <taxon>Trypanosomatida</taxon>
        <taxon>Trypanosomatidae</taxon>
        <taxon>Leishmaniinae</taxon>
        <taxon>Leptomonas</taxon>
    </lineage>
</organism>
<dbReference type="OMA" id="TGMRYTV"/>
<name>A0A0M9FUW7_LEPPY</name>
<protein>
    <submittedName>
        <fullName evidence="2">Uncharacterized protein</fullName>
    </submittedName>
</protein>
<evidence type="ECO:0000256" key="1">
    <source>
        <dbReference type="SAM" id="MobiDB-lite"/>
    </source>
</evidence>
<feature type="region of interest" description="Disordered" evidence="1">
    <location>
        <begin position="212"/>
        <end position="237"/>
    </location>
</feature>
<sequence>MDCVALLTEKVDLRDYPDYAACTRANELIGATLCEYYAATGMRYTVPLCYAASIAYFYLYHRPRLSFADRPLSKLHHVFFPSAGYSTPLGMLGGIGVGLHQCAQDVSPAGLRATTQREKADAVMAASQYTLRRHAAEAQLRAEQSFVSKALVGLHLHTDPVREELSRLGLGEAKMPWESLLVPHGVLWTAAHSTVHDASRYKDYRGPVEAPAATPEVSSSSAATVGVEKQPKGLHSRPTPYFTKLQTDALVSRAATLRSSPDEDRWMRTTGRCSAYGIFTMLLAWNSGNALFRLSMGLGLGVTVGTVVSATRLDQMFVHL</sequence>
<accession>A0A0M9FUW7</accession>
<gene>
    <name evidence="2" type="ORF">ABB37_07812</name>
</gene>
<dbReference type="RefSeq" id="XP_015654952.1">
    <property type="nucleotide sequence ID" value="XM_015806588.1"/>
</dbReference>
<comment type="caution">
    <text evidence="2">The sequence shown here is derived from an EMBL/GenBank/DDBJ whole genome shotgun (WGS) entry which is preliminary data.</text>
</comment>
<evidence type="ECO:0000313" key="2">
    <source>
        <dbReference type="EMBL" id="KPA76513.1"/>
    </source>
</evidence>
<dbReference type="OrthoDB" id="271172at2759"/>
<keyword evidence="3" id="KW-1185">Reference proteome</keyword>
<dbReference type="VEuPathDB" id="TriTrypDB:LpyrH10_20_1350"/>
<evidence type="ECO:0000313" key="3">
    <source>
        <dbReference type="Proteomes" id="UP000037923"/>
    </source>
</evidence>